<keyword evidence="3 6" id="KW-0812">Transmembrane</keyword>
<dbReference type="AlphaFoldDB" id="A0A6L6II91"/>
<gene>
    <name evidence="7" type="ORF">GJV78_03300</name>
</gene>
<evidence type="ECO:0000256" key="1">
    <source>
        <dbReference type="ARBA" id="ARBA00004167"/>
    </source>
</evidence>
<dbReference type="PIRSF" id="PIRSF004525">
    <property type="entry name" value="Pilin_peptidase-dep_B_prd"/>
    <property type="match status" value="1"/>
</dbReference>
<keyword evidence="8" id="KW-1185">Reference proteome</keyword>
<dbReference type="RefSeq" id="WP_155107087.1">
    <property type="nucleotide sequence ID" value="NZ_WMJZ01000003.1"/>
</dbReference>
<dbReference type="NCBIfam" id="TIGR02532">
    <property type="entry name" value="IV_pilin_GFxxxE"/>
    <property type="match status" value="1"/>
</dbReference>
<dbReference type="PANTHER" id="PTHR39583:SF3">
    <property type="entry name" value="PREPILIN PEPTIDASE-DEPENDENT PROTEIN B"/>
    <property type="match status" value="1"/>
</dbReference>
<dbReference type="InterPro" id="IPR012902">
    <property type="entry name" value="N_methyl_site"/>
</dbReference>
<comment type="caution">
    <text evidence="7">The sequence shown here is derived from an EMBL/GenBank/DDBJ whole genome shotgun (WGS) entry which is preliminary data.</text>
</comment>
<evidence type="ECO:0000256" key="4">
    <source>
        <dbReference type="ARBA" id="ARBA00022989"/>
    </source>
</evidence>
<evidence type="ECO:0000313" key="7">
    <source>
        <dbReference type="EMBL" id="MTH45306.1"/>
    </source>
</evidence>
<protein>
    <submittedName>
        <fullName evidence="7">Prepilin peptidase-dependent protein</fullName>
    </submittedName>
</protein>
<dbReference type="NCBIfam" id="NF007848">
    <property type="entry name" value="PRK10557.1"/>
    <property type="match status" value="1"/>
</dbReference>
<dbReference type="InterPro" id="IPR016419">
    <property type="entry name" value="Prepilin_Pept-dep_B_prd"/>
</dbReference>
<dbReference type="PROSITE" id="PS00409">
    <property type="entry name" value="PROKAR_NTER_METHYL"/>
    <property type="match status" value="1"/>
</dbReference>
<keyword evidence="4 6" id="KW-1133">Transmembrane helix</keyword>
<evidence type="ECO:0000256" key="2">
    <source>
        <dbReference type="ARBA" id="ARBA00022481"/>
    </source>
</evidence>
<feature type="transmembrane region" description="Helical" evidence="6">
    <location>
        <begin position="13"/>
        <end position="31"/>
    </location>
</feature>
<comment type="subcellular location">
    <subcellularLocation>
        <location evidence="1">Membrane</location>
        <topology evidence="1">Single-pass membrane protein</topology>
    </subcellularLocation>
</comment>
<dbReference type="PANTHER" id="PTHR39583">
    <property type="entry name" value="TYPE II SECRETION SYSTEM PROTEIN J-RELATED"/>
    <property type="match status" value="1"/>
</dbReference>
<dbReference type="GO" id="GO:0015628">
    <property type="term" value="P:protein secretion by the type II secretion system"/>
    <property type="evidence" value="ECO:0007669"/>
    <property type="project" value="TreeGrafter"/>
</dbReference>
<name>A0A6L6II91_9ENTR</name>
<dbReference type="OrthoDB" id="7059546at2"/>
<evidence type="ECO:0000256" key="6">
    <source>
        <dbReference type="SAM" id="Phobius"/>
    </source>
</evidence>
<accession>A0A6L6II91</accession>
<dbReference type="GO" id="GO:0016020">
    <property type="term" value="C:membrane"/>
    <property type="evidence" value="ECO:0007669"/>
    <property type="project" value="UniProtKB-SubCell"/>
</dbReference>
<organism evidence="7 8">
    <name type="scientific">Intestinirhabdus alba</name>
    <dbReference type="NCBI Taxonomy" id="2899544"/>
    <lineage>
        <taxon>Bacteria</taxon>
        <taxon>Pseudomonadati</taxon>
        <taxon>Pseudomonadota</taxon>
        <taxon>Gammaproteobacteria</taxon>
        <taxon>Enterobacterales</taxon>
        <taxon>Enterobacteriaceae</taxon>
        <taxon>Intestinirhabdus</taxon>
    </lineage>
</organism>
<evidence type="ECO:0000256" key="3">
    <source>
        <dbReference type="ARBA" id="ARBA00022692"/>
    </source>
</evidence>
<dbReference type="EMBL" id="WMJZ01000003">
    <property type="protein sequence ID" value="MTH45306.1"/>
    <property type="molecule type" value="Genomic_DNA"/>
</dbReference>
<dbReference type="Pfam" id="PF07963">
    <property type="entry name" value="N_methyl"/>
    <property type="match status" value="1"/>
</dbReference>
<reference evidence="7 8" key="1">
    <citation type="submission" date="2019-11" db="EMBL/GenBank/DDBJ databases">
        <title>Escherichia alba sp. nov. isolated from the gut of plastic-eating superworms Zophobas atratus.</title>
        <authorList>
            <person name="Yang Y."/>
        </authorList>
    </citation>
    <scope>NUCLEOTIDE SEQUENCE [LARGE SCALE GENOMIC DNA]</scope>
    <source>
        <strain evidence="8">BIT-B35</strain>
    </source>
</reference>
<sequence length="173" mass="19086">MPVSAAGFSLPEILIALAISSVLLLGAARFLPALQREALRGAQKITLEEEIWQRAFTVAKHLQRAGYCRESCGGEGLTIGRQGACVLVRWGAERTGFRLQELALETLRGATRCEGKGWERMTDPQAIVIEQFQVQRHNLVGFAPLLTVRLRGFSRSDSRERAAAEYSVTGFNL</sequence>
<evidence type="ECO:0000256" key="5">
    <source>
        <dbReference type="ARBA" id="ARBA00023136"/>
    </source>
</evidence>
<dbReference type="Proteomes" id="UP000477739">
    <property type="component" value="Unassembled WGS sequence"/>
</dbReference>
<proteinExistence type="predicted"/>
<evidence type="ECO:0000313" key="8">
    <source>
        <dbReference type="Proteomes" id="UP000477739"/>
    </source>
</evidence>
<keyword evidence="5 6" id="KW-0472">Membrane</keyword>
<dbReference type="InterPro" id="IPR051621">
    <property type="entry name" value="T2SS_protein_J"/>
</dbReference>
<keyword evidence="2" id="KW-0488">Methylation</keyword>